<dbReference type="RefSeq" id="WP_077326310.1">
    <property type="nucleotide sequence ID" value="NZ_CP012098.1"/>
</dbReference>
<dbReference type="PANTHER" id="PTHR41317:SF1">
    <property type="entry name" value="PD-(D_E)XK NUCLEASE FAMILY TRANSPOSASE"/>
    <property type="match status" value="1"/>
</dbReference>
<dbReference type="Proteomes" id="UP000188159">
    <property type="component" value="Chromosome"/>
</dbReference>
<evidence type="ECO:0008006" key="3">
    <source>
        <dbReference type="Google" id="ProtNLM"/>
    </source>
</evidence>
<accession>A0A1Q2C6K4</accession>
<organism evidence="1 2">
    <name type="scientific">Anaerostipes hadrus</name>
    <dbReference type="NCBI Taxonomy" id="649756"/>
    <lineage>
        <taxon>Bacteria</taxon>
        <taxon>Bacillati</taxon>
        <taxon>Bacillota</taxon>
        <taxon>Clostridia</taxon>
        <taxon>Lachnospirales</taxon>
        <taxon>Lachnospiraceae</taxon>
        <taxon>Anaerostipes</taxon>
    </lineage>
</organism>
<sequence>MTNNKLYARDEYLKKKAADSNGLNIQLTNNYAFRKTFKNTYIAKGFLMALLGLKEDEIADLKVTDPFEEGESEQEKEGILDVKIYLNNNKKINIEMQNRYQNDWTERSLFYNCRMFTDGFYHGQSYGELEPCIHIGILDFNLMRSQGFHHHIKLLDIKTGEEYNDKLQFHVVQLKKLEDAAKEEKETELYYWAKLLAAKDWKEVDDTIKGNPYREAVKDEMYKMSQDERERYLYLREEMAYSDEISRMKTAREEGLEEGRKEGRKEGKQLFLQCIRLKKQGFSKEKIAEECQVDIPEVEEILKEIEDL</sequence>
<proteinExistence type="predicted"/>
<reference evidence="1 2" key="1">
    <citation type="journal article" date="2016" name="Sci. Rep.">
        <title>Accelerated dysbiosis of gut microbiota during aggravation of DSS-induced colitis by a butyrate-producing bacterium.</title>
        <authorList>
            <person name="Zhang Q."/>
            <person name="Wu Y."/>
            <person name="Wang J."/>
            <person name="Wu G."/>
            <person name="Long W."/>
            <person name="Xue Z."/>
            <person name="Wang L."/>
            <person name="Zhang X."/>
            <person name="Pang X."/>
            <person name="Zhao Y."/>
            <person name="Zhao L."/>
            <person name="Zhang C."/>
        </authorList>
    </citation>
    <scope>NUCLEOTIDE SEQUENCE [LARGE SCALE GENOMIC DNA]</scope>
    <source>
        <strain evidence="1 2">BPB5</strain>
    </source>
</reference>
<dbReference type="Pfam" id="PF12784">
    <property type="entry name" value="PDDEXK_2"/>
    <property type="match status" value="1"/>
</dbReference>
<protein>
    <recommendedName>
        <fullName evidence="3">PD-(D/E)XK nuclease family transposase</fullName>
    </recommendedName>
</protein>
<dbReference type="EMBL" id="CP012098">
    <property type="protein sequence ID" value="AQP39357.1"/>
    <property type="molecule type" value="Genomic_DNA"/>
</dbReference>
<dbReference type="PANTHER" id="PTHR41317">
    <property type="entry name" value="PD-(D_E)XK NUCLEASE FAMILY TRANSPOSASE"/>
    <property type="match status" value="1"/>
</dbReference>
<dbReference type="NCBIfam" id="TIGR01784">
    <property type="entry name" value="T_den_put_tspse"/>
    <property type="match status" value="1"/>
</dbReference>
<gene>
    <name evidence="1" type="ORF">DO83_06910</name>
</gene>
<evidence type="ECO:0000313" key="2">
    <source>
        <dbReference type="Proteomes" id="UP000188159"/>
    </source>
</evidence>
<dbReference type="InterPro" id="IPR010106">
    <property type="entry name" value="RpnA"/>
</dbReference>
<dbReference type="AlphaFoldDB" id="A0A1Q2C6K4"/>
<name>A0A1Q2C6K4_ANAHA</name>
<evidence type="ECO:0000313" key="1">
    <source>
        <dbReference type="EMBL" id="AQP39357.1"/>
    </source>
</evidence>